<name>A0A821B6E2_9BILA</name>
<dbReference type="EMBL" id="CAJOBP010016089">
    <property type="protein sequence ID" value="CAF4583091.1"/>
    <property type="molecule type" value="Genomic_DNA"/>
</dbReference>
<dbReference type="AlphaFoldDB" id="A0A821B6E2"/>
<keyword evidence="2" id="KW-1185">Reference proteome</keyword>
<dbReference type="Proteomes" id="UP000663873">
    <property type="component" value="Unassembled WGS sequence"/>
</dbReference>
<sequence>MINKNDDDDDDDSIPKYLQDELDKLTCTIDRKYLRHIAYILYELG</sequence>
<protein>
    <submittedName>
        <fullName evidence="1">Uncharacterized protein</fullName>
    </submittedName>
</protein>
<evidence type="ECO:0000313" key="2">
    <source>
        <dbReference type="Proteomes" id="UP000663873"/>
    </source>
</evidence>
<accession>A0A821B6E2</accession>
<gene>
    <name evidence="1" type="ORF">UJA718_LOCUS30709</name>
</gene>
<evidence type="ECO:0000313" key="1">
    <source>
        <dbReference type="EMBL" id="CAF4583091.1"/>
    </source>
</evidence>
<organism evidence="1 2">
    <name type="scientific">Rotaria socialis</name>
    <dbReference type="NCBI Taxonomy" id="392032"/>
    <lineage>
        <taxon>Eukaryota</taxon>
        <taxon>Metazoa</taxon>
        <taxon>Spiralia</taxon>
        <taxon>Gnathifera</taxon>
        <taxon>Rotifera</taxon>
        <taxon>Eurotatoria</taxon>
        <taxon>Bdelloidea</taxon>
        <taxon>Philodinida</taxon>
        <taxon>Philodinidae</taxon>
        <taxon>Rotaria</taxon>
    </lineage>
</organism>
<comment type="caution">
    <text evidence="1">The sequence shown here is derived from an EMBL/GenBank/DDBJ whole genome shotgun (WGS) entry which is preliminary data.</text>
</comment>
<proteinExistence type="predicted"/>
<reference evidence="1" key="1">
    <citation type="submission" date="2021-02" db="EMBL/GenBank/DDBJ databases">
        <authorList>
            <person name="Nowell W R."/>
        </authorList>
    </citation>
    <scope>NUCLEOTIDE SEQUENCE</scope>
</reference>
<feature type="non-terminal residue" evidence="1">
    <location>
        <position position="45"/>
    </location>
</feature>